<keyword evidence="2" id="KW-1185">Reference proteome</keyword>
<sequence>MYDYGIFQTT</sequence>
<accession>A0AAE0ZDR4</accession>
<protein>
    <submittedName>
        <fullName evidence="1">Uncharacterized protein</fullName>
    </submittedName>
</protein>
<name>A0AAE0ZDR4_9GAST</name>
<comment type="caution">
    <text evidence="1">The sequence shown here is derived from an EMBL/GenBank/DDBJ whole genome shotgun (WGS) entry which is preliminary data.</text>
</comment>
<dbReference type="EMBL" id="JAWDGP010004138">
    <property type="protein sequence ID" value="KAK3767554.1"/>
    <property type="molecule type" value="Genomic_DNA"/>
</dbReference>
<reference evidence="1" key="1">
    <citation type="journal article" date="2023" name="G3 (Bethesda)">
        <title>A reference genome for the long-term kleptoplast-retaining sea slug Elysia crispata morphotype clarki.</title>
        <authorList>
            <person name="Eastman K.E."/>
            <person name="Pendleton A.L."/>
            <person name="Shaikh M.A."/>
            <person name="Suttiyut T."/>
            <person name="Ogas R."/>
            <person name="Tomko P."/>
            <person name="Gavelis G."/>
            <person name="Widhalm J.R."/>
            <person name="Wisecaver J.H."/>
        </authorList>
    </citation>
    <scope>NUCLEOTIDE SEQUENCE</scope>
    <source>
        <strain evidence="1">ECLA1</strain>
    </source>
</reference>
<dbReference type="Proteomes" id="UP001283361">
    <property type="component" value="Unassembled WGS sequence"/>
</dbReference>
<gene>
    <name evidence="1" type="ORF">RRG08_040405</name>
</gene>
<organism evidence="1 2">
    <name type="scientific">Elysia crispata</name>
    <name type="common">lettuce slug</name>
    <dbReference type="NCBI Taxonomy" id="231223"/>
    <lineage>
        <taxon>Eukaryota</taxon>
        <taxon>Metazoa</taxon>
        <taxon>Spiralia</taxon>
        <taxon>Lophotrochozoa</taxon>
        <taxon>Mollusca</taxon>
        <taxon>Gastropoda</taxon>
        <taxon>Heterobranchia</taxon>
        <taxon>Euthyneura</taxon>
        <taxon>Panpulmonata</taxon>
        <taxon>Sacoglossa</taxon>
        <taxon>Placobranchoidea</taxon>
        <taxon>Plakobranchidae</taxon>
        <taxon>Elysia</taxon>
    </lineage>
</organism>
<evidence type="ECO:0000313" key="1">
    <source>
        <dbReference type="EMBL" id="KAK3767554.1"/>
    </source>
</evidence>
<evidence type="ECO:0000313" key="2">
    <source>
        <dbReference type="Proteomes" id="UP001283361"/>
    </source>
</evidence>
<proteinExistence type="predicted"/>